<dbReference type="EMBL" id="JTFC01000228">
    <property type="protein sequence ID" value="RUS49307.1"/>
    <property type="molecule type" value="Genomic_DNA"/>
</dbReference>
<evidence type="ECO:0000313" key="5">
    <source>
        <dbReference type="Proteomes" id="UP000288623"/>
    </source>
</evidence>
<keyword evidence="2" id="KW-1133">Transmembrane helix</keyword>
<keyword evidence="1" id="KW-0175">Coiled coil</keyword>
<dbReference type="OrthoDB" id="2915497at2"/>
<evidence type="ECO:0000256" key="2">
    <source>
        <dbReference type="SAM" id="Phobius"/>
    </source>
</evidence>
<reference evidence="3 5" key="1">
    <citation type="submission" date="2014-11" db="EMBL/GenBank/DDBJ databases">
        <title>Genome sequence and analysis of novel Kurthia sp.</title>
        <authorList>
            <person name="Lawson J.N."/>
            <person name="Gonzalez J.E."/>
            <person name="Rinauldi L."/>
            <person name="Xuan Z."/>
            <person name="Firman A."/>
            <person name="Shaddox L."/>
            <person name="Trudeau A."/>
            <person name="Shah S."/>
            <person name="Reiman D."/>
        </authorList>
    </citation>
    <scope>NUCLEOTIDE SEQUENCE [LARGE SCALE GENOMIC DNA]</scope>
    <source>
        <strain evidence="3 5">3B1D</strain>
    </source>
</reference>
<accession>A0A433RNJ8</accession>
<name>A0A433RNJ8_9BACL</name>
<dbReference type="AlphaFoldDB" id="A0A433RNJ8"/>
<feature type="coiled-coil region" evidence="1">
    <location>
        <begin position="28"/>
        <end position="55"/>
    </location>
</feature>
<gene>
    <name evidence="4" type="ORF">QI30_19590</name>
    <name evidence="3" type="ORF">QI30_20135</name>
</gene>
<evidence type="ECO:0000313" key="4">
    <source>
        <dbReference type="EMBL" id="RUS49886.1"/>
    </source>
</evidence>
<comment type="caution">
    <text evidence="3">The sequence shown here is derived from an EMBL/GenBank/DDBJ whole genome shotgun (WGS) entry which is preliminary data.</text>
</comment>
<evidence type="ECO:0000256" key="1">
    <source>
        <dbReference type="SAM" id="Coils"/>
    </source>
</evidence>
<dbReference type="Proteomes" id="UP000288623">
    <property type="component" value="Unassembled WGS sequence"/>
</dbReference>
<feature type="transmembrane region" description="Helical" evidence="2">
    <location>
        <begin position="6"/>
        <end position="24"/>
    </location>
</feature>
<dbReference type="EMBL" id="JTFC01000180">
    <property type="protein sequence ID" value="RUS49886.1"/>
    <property type="molecule type" value="Genomic_DNA"/>
</dbReference>
<keyword evidence="5" id="KW-1185">Reference proteome</keyword>
<keyword evidence="2" id="KW-0472">Membrane</keyword>
<organism evidence="3 5">
    <name type="scientific">Candidatus Kurthia intestinigallinarum</name>
    <dbReference type="NCBI Taxonomy" id="1562256"/>
    <lineage>
        <taxon>Bacteria</taxon>
        <taxon>Bacillati</taxon>
        <taxon>Bacillota</taxon>
        <taxon>Bacilli</taxon>
        <taxon>Bacillales</taxon>
        <taxon>Caryophanaceae</taxon>
        <taxon>Kurthia</taxon>
    </lineage>
</organism>
<dbReference type="RefSeq" id="WP_126992131.1">
    <property type="nucleotide sequence ID" value="NZ_JTFC01000180.1"/>
</dbReference>
<sequence>MKQGIVVGVFVFIVLVLAGSIFVLSNDKKALKETIERKNGELEALTLKNEELSAVTGLQVTGEEVAFVEQAFRVYLNYDNDSYVTRFNELSNFVELDVLNKLKGASSLSPPVVAMKNEVEDVQIYLNPKEPHTFLVYTTTNYFLDGALVNHGSQLYEVSVLKSEEQFILGEFKVIGNMTEVDGV</sequence>
<protein>
    <submittedName>
        <fullName evidence="3">Uncharacterized protein</fullName>
    </submittedName>
</protein>
<proteinExistence type="predicted"/>
<evidence type="ECO:0000313" key="3">
    <source>
        <dbReference type="EMBL" id="RUS49307.1"/>
    </source>
</evidence>
<keyword evidence="2" id="KW-0812">Transmembrane</keyword>